<accession>A0AA91Z382</accession>
<organism evidence="2 3">
    <name type="scientific">Niallia circulans</name>
    <name type="common">Bacillus circulans</name>
    <dbReference type="NCBI Taxonomy" id="1397"/>
    <lineage>
        <taxon>Bacteria</taxon>
        <taxon>Bacillati</taxon>
        <taxon>Bacillota</taxon>
        <taxon>Bacilli</taxon>
        <taxon>Bacillales</taxon>
        <taxon>Bacillaceae</taxon>
        <taxon>Niallia</taxon>
    </lineage>
</organism>
<gene>
    <name evidence="2" type="ORF">CHH57_00205</name>
</gene>
<reference evidence="2 3" key="1">
    <citation type="submission" date="2017-07" db="EMBL/GenBank/DDBJ databases">
        <title>Isolation and whole genome analysis of endospore-forming bacteria from heroin.</title>
        <authorList>
            <person name="Kalinowski J."/>
            <person name="Ahrens B."/>
            <person name="Al-Dilaimi A."/>
            <person name="Winkler A."/>
            <person name="Wibberg D."/>
            <person name="Schleenbecker U."/>
            <person name="Ruckert C."/>
            <person name="Wolfel R."/>
            <person name="Grass G."/>
        </authorList>
    </citation>
    <scope>NUCLEOTIDE SEQUENCE [LARGE SCALE GENOMIC DNA]</scope>
    <source>
        <strain evidence="2 3">7521-2</strain>
    </source>
</reference>
<dbReference type="RefSeq" id="WP_095328321.1">
    <property type="nucleotide sequence ID" value="NZ_JBGJKY010000001.1"/>
</dbReference>
<dbReference type="EMBL" id="NPBQ01000001">
    <property type="protein sequence ID" value="PAD85329.1"/>
    <property type="molecule type" value="Genomic_DNA"/>
</dbReference>
<keyword evidence="1" id="KW-0812">Transmembrane</keyword>
<keyword evidence="1" id="KW-0472">Membrane</keyword>
<evidence type="ECO:0000313" key="3">
    <source>
        <dbReference type="Proteomes" id="UP000216961"/>
    </source>
</evidence>
<dbReference type="Proteomes" id="UP000216961">
    <property type="component" value="Unassembled WGS sequence"/>
</dbReference>
<dbReference type="AlphaFoldDB" id="A0AA91Z382"/>
<name>A0AA91Z382_NIACI</name>
<feature type="transmembrane region" description="Helical" evidence="1">
    <location>
        <begin position="53"/>
        <end position="74"/>
    </location>
</feature>
<protein>
    <submittedName>
        <fullName evidence="2">Uncharacterized protein</fullName>
    </submittedName>
</protein>
<proteinExistence type="predicted"/>
<evidence type="ECO:0000313" key="2">
    <source>
        <dbReference type="EMBL" id="PAD85329.1"/>
    </source>
</evidence>
<keyword evidence="1" id="KW-1133">Transmembrane helix</keyword>
<comment type="caution">
    <text evidence="2">The sequence shown here is derived from an EMBL/GenBank/DDBJ whole genome shotgun (WGS) entry which is preliminary data.</text>
</comment>
<sequence length="75" mass="9067">MEEKERFSQIKAREETMVDIVNYKIWTVCMIQKDINGEERRNRLIEEELKPSLILLFQKMLGFFLVLIKMMVIIC</sequence>
<evidence type="ECO:0000256" key="1">
    <source>
        <dbReference type="SAM" id="Phobius"/>
    </source>
</evidence>